<dbReference type="Proteomes" id="UP000789405">
    <property type="component" value="Unassembled WGS sequence"/>
</dbReference>
<comment type="caution">
    <text evidence="1">The sequence shown here is derived from an EMBL/GenBank/DDBJ whole genome shotgun (WGS) entry which is preliminary data.</text>
</comment>
<name>A0A9N9NAD0_9GLOM</name>
<protein>
    <submittedName>
        <fullName evidence="1">9376_t:CDS:1</fullName>
    </submittedName>
</protein>
<evidence type="ECO:0000313" key="1">
    <source>
        <dbReference type="EMBL" id="CAG8716857.1"/>
    </source>
</evidence>
<feature type="non-terminal residue" evidence="1">
    <location>
        <position position="197"/>
    </location>
</feature>
<accession>A0A9N9NAD0</accession>
<dbReference type="AlphaFoldDB" id="A0A9N9NAD0"/>
<proteinExistence type="predicted"/>
<dbReference type="EMBL" id="CAJVPY010010233">
    <property type="protein sequence ID" value="CAG8716857.1"/>
    <property type="molecule type" value="Genomic_DNA"/>
</dbReference>
<sequence length="197" mass="22630">PPEKKNVKQMWKKEQRIKKLGSIIISTVLNTAKSIKQSGNKYKKPEEVTGSDAHNDLFNNGDVSTFIQLLRQNLLERSPLYVYGLGNGQGLSIELKYIQIAGLLRAKPGKTRNTFKTSEHEKFDKELEGMDEEALLKMEYKYFSKDDEKYVRTTVGTVLQNGIRQLTDSGIRCFSSWVSDNIVEANRWVSQHEHYKV</sequence>
<evidence type="ECO:0000313" key="2">
    <source>
        <dbReference type="Proteomes" id="UP000789405"/>
    </source>
</evidence>
<keyword evidence="2" id="KW-1185">Reference proteome</keyword>
<reference evidence="1" key="1">
    <citation type="submission" date="2021-06" db="EMBL/GenBank/DDBJ databases">
        <authorList>
            <person name="Kallberg Y."/>
            <person name="Tangrot J."/>
            <person name="Rosling A."/>
        </authorList>
    </citation>
    <scope>NUCLEOTIDE SEQUENCE</scope>
    <source>
        <strain evidence="1">MA453B</strain>
    </source>
</reference>
<gene>
    <name evidence="1" type="ORF">DERYTH_LOCUS13999</name>
</gene>
<organism evidence="1 2">
    <name type="scientific">Dentiscutata erythropus</name>
    <dbReference type="NCBI Taxonomy" id="1348616"/>
    <lineage>
        <taxon>Eukaryota</taxon>
        <taxon>Fungi</taxon>
        <taxon>Fungi incertae sedis</taxon>
        <taxon>Mucoromycota</taxon>
        <taxon>Glomeromycotina</taxon>
        <taxon>Glomeromycetes</taxon>
        <taxon>Diversisporales</taxon>
        <taxon>Gigasporaceae</taxon>
        <taxon>Dentiscutata</taxon>
    </lineage>
</organism>